<proteinExistence type="predicted"/>
<dbReference type="SUPFAM" id="SSF53720">
    <property type="entry name" value="ALDH-like"/>
    <property type="match status" value="1"/>
</dbReference>
<dbReference type="InterPro" id="IPR016163">
    <property type="entry name" value="Ald_DH_C"/>
</dbReference>
<reference evidence="3" key="1">
    <citation type="submission" date="2020-05" db="EMBL/GenBank/DDBJ databases">
        <authorList>
            <person name="Chiriac C."/>
            <person name="Salcher M."/>
            <person name="Ghai R."/>
            <person name="Kavagutti S V."/>
        </authorList>
    </citation>
    <scope>NUCLEOTIDE SEQUENCE</scope>
</reference>
<evidence type="ECO:0000313" key="3">
    <source>
        <dbReference type="EMBL" id="CAB4736708.1"/>
    </source>
</evidence>
<name>A0A6J6SPW9_9ZZZZ</name>
<dbReference type="PROSITE" id="PS00687">
    <property type="entry name" value="ALDEHYDE_DEHYDR_GLU"/>
    <property type="match status" value="1"/>
</dbReference>
<sequence length="519" mass="56064">MTALGAEIEPAEIERLLSRAVLGPSPTERVVIAPFTGEPLYSLPMSGAAEVLRAAALARQAQEGWAARSVRDRARIILEFHDLVHKRRSTVLDIVQLETGKARRDAMEELLDVLVTARHYARDARRLLRPTRHRGVFPLMVGIQELHHPRGLVGVLAPWNYPLTLAVSDAIPALLAGNAVILKPDVQTTLTALWVIDLLIEAGVPAEVIPVVTGEGPVVGPLVIEEVDYVMFTGSTRVGREVARRCGERLIGNSMELGGKNAMIVRADAEIERAAEIAIRSAFANSGQLCISMERIYVHEQAYEGFTAAFVRRAGAMVMKPGVGWGADMGSLISTIHVDRVLAHITDATSRGARVLAGGRHRPDLGPCYVEPTILEGVTTDMVLCDEETFGPVVALYKVSSDEEAIAAANATSYGLNAAVLTRHHREGRRIAARLRAGTVNVNEGYAAAWGSSRAPMGGMGDSGMGRRHGAEGLLKYTEPQTVAHQRFLGFGAPFGWSDERWGETLAWAVGALKRLGLK</sequence>
<dbReference type="EMBL" id="CAEZYW010000059">
    <property type="protein sequence ID" value="CAB4736708.1"/>
    <property type="molecule type" value="Genomic_DNA"/>
</dbReference>
<gene>
    <name evidence="3" type="ORF">UFOPK2786_00531</name>
</gene>
<dbReference type="AlphaFoldDB" id="A0A6J6SPW9"/>
<dbReference type="InterPro" id="IPR015590">
    <property type="entry name" value="Aldehyde_DH_dom"/>
</dbReference>
<dbReference type="InterPro" id="IPR029510">
    <property type="entry name" value="Ald_DH_CS_GLU"/>
</dbReference>
<dbReference type="Pfam" id="PF00171">
    <property type="entry name" value="Aldedh"/>
    <property type="match status" value="1"/>
</dbReference>
<dbReference type="PANTHER" id="PTHR11699">
    <property type="entry name" value="ALDEHYDE DEHYDROGENASE-RELATED"/>
    <property type="match status" value="1"/>
</dbReference>
<dbReference type="InterPro" id="IPR016161">
    <property type="entry name" value="Ald_DH/histidinol_DH"/>
</dbReference>
<organism evidence="3">
    <name type="scientific">freshwater metagenome</name>
    <dbReference type="NCBI Taxonomy" id="449393"/>
    <lineage>
        <taxon>unclassified sequences</taxon>
        <taxon>metagenomes</taxon>
        <taxon>ecological metagenomes</taxon>
    </lineage>
</organism>
<dbReference type="NCBIfam" id="NF006916">
    <property type="entry name" value="PRK09407.1"/>
    <property type="match status" value="1"/>
</dbReference>
<accession>A0A6J6SPW9</accession>
<evidence type="ECO:0000259" key="2">
    <source>
        <dbReference type="Pfam" id="PF00171"/>
    </source>
</evidence>
<feature type="domain" description="Aldehyde dehydrogenase" evidence="2">
    <location>
        <begin position="29"/>
        <end position="483"/>
    </location>
</feature>
<protein>
    <submittedName>
        <fullName evidence="3">Unannotated protein</fullName>
    </submittedName>
</protein>
<dbReference type="Gene3D" id="3.40.605.10">
    <property type="entry name" value="Aldehyde Dehydrogenase, Chain A, domain 1"/>
    <property type="match status" value="1"/>
</dbReference>
<keyword evidence="1" id="KW-0560">Oxidoreductase</keyword>
<evidence type="ECO:0000256" key="1">
    <source>
        <dbReference type="ARBA" id="ARBA00023002"/>
    </source>
</evidence>
<dbReference type="InterPro" id="IPR016162">
    <property type="entry name" value="Ald_DH_N"/>
</dbReference>
<dbReference type="GO" id="GO:0016620">
    <property type="term" value="F:oxidoreductase activity, acting on the aldehyde or oxo group of donors, NAD or NADP as acceptor"/>
    <property type="evidence" value="ECO:0007669"/>
    <property type="project" value="InterPro"/>
</dbReference>
<dbReference type="FunFam" id="3.40.309.10:FF:000009">
    <property type="entry name" value="Aldehyde dehydrogenase A"/>
    <property type="match status" value="1"/>
</dbReference>
<dbReference type="Gene3D" id="3.40.309.10">
    <property type="entry name" value="Aldehyde Dehydrogenase, Chain A, domain 2"/>
    <property type="match status" value="1"/>
</dbReference>